<dbReference type="GO" id="GO:0005829">
    <property type="term" value="C:cytosol"/>
    <property type="evidence" value="ECO:0007669"/>
    <property type="project" value="TreeGrafter"/>
</dbReference>
<dbReference type="PROSITE" id="PS01317">
    <property type="entry name" value="SSRP"/>
    <property type="match status" value="1"/>
</dbReference>
<evidence type="ECO:0000256" key="1">
    <source>
        <dbReference type="ARBA" id="ARBA00022490"/>
    </source>
</evidence>
<proteinExistence type="inferred from homology"/>
<protein>
    <recommendedName>
        <fullName evidence="4">SsrA-binding protein</fullName>
    </recommendedName>
</protein>
<dbReference type="InterPro" id="IPR000037">
    <property type="entry name" value="SsrA-bd_prot"/>
</dbReference>
<dbReference type="InterPro" id="IPR023620">
    <property type="entry name" value="SmpB"/>
</dbReference>
<dbReference type="AlphaFoldDB" id="A0A381NB62"/>
<keyword evidence="2" id="KW-0694">RNA-binding</keyword>
<accession>A0A381NB62</accession>
<dbReference type="PANTHER" id="PTHR30308:SF2">
    <property type="entry name" value="SSRA-BINDING PROTEIN"/>
    <property type="match status" value="1"/>
</dbReference>
<dbReference type="InterPro" id="IPR020081">
    <property type="entry name" value="SsrA-bd_prot_CS"/>
</dbReference>
<dbReference type="NCBIfam" id="TIGR00086">
    <property type="entry name" value="smpB"/>
    <property type="match status" value="1"/>
</dbReference>
<dbReference type="GO" id="GO:0003723">
    <property type="term" value="F:RNA binding"/>
    <property type="evidence" value="ECO:0007669"/>
    <property type="project" value="UniProtKB-KW"/>
</dbReference>
<sequence length="153" mass="17754">MKNSINIKNRKAKYDYHILDKYVSGIVLSGNEIKSIRESKASLNNCYCEFDTNNELYIINMNIDEYVNSNEKDYSPQKKRKLLLNKNELKKLTKESINPGITIIPLNLFINKKGLAKITIAIAKGKKEFDKRNVIKDRENKINLKRISKSTKD</sequence>
<dbReference type="Pfam" id="PF01668">
    <property type="entry name" value="SmpB"/>
    <property type="match status" value="1"/>
</dbReference>
<gene>
    <name evidence="3" type="ORF">METZ01_LOCUS4533</name>
</gene>
<evidence type="ECO:0000256" key="2">
    <source>
        <dbReference type="ARBA" id="ARBA00022884"/>
    </source>
</evidence>
<evidence type="ECO:0008006" key="4">
    <source>
        <dbReference type="Google" id="ProtNLM"/>
    </source>
</evidence>
<dbReference type="HAMAP" id="MF_00023">
    <property type="entry name" value="SmpB"/>
    <property type="match status" value="1"/>
</dbReference>
<dbReference type="GO" id="GO:0070930">
    <property type="term" value="P:trans-translation-dependent protein tagging"/>
    <property type="evidence" value="ECO:0007669"/>
    <property type="project" value="TreeGrafter"/>
</dbReference>
<organism evidence="3">
    <name type="scientific">marine metagenome</name>
    <dbReference type="NCBI Taxonomy" id="408172"/>
    <lineage>
        <taxon>unclassified sequences</taxon>
        <taxon>metagenomes</taxon>
        <taxon>ecological metagenomes</taxon>
    </lineage>
</organism>
<evidence type="ECO:0000313" key="3">
    <source>
        <dbReference type="EMBL" id="SUZ51679.1"/>
    </source>
</evidence>
<name>A0A381NB62_9ZZZZ</name>
<reference evidence="3" key="1">
    <citation type="submission" date="2018-05" db="EMBL/GenBank/DDBJ databases">
        <authorList>
            <person name="Lanie J.A."/>
            <person name="Ng W.-L."/>
            <person name="Kazmierczak K.M."/>
            <person name="Andrzejewski T.M."/>
            <person name="Davidsen T.M."/>
            <person name="Wayne K.J."/>
            <person name="Tettelin H."/>
            <person name="Glass J.I."/>
            <person name="Rusch D."/>
            <person name="Podicherti R."/>
            <person name="Tsui H.-C.T."/>
            <person name="Winkler M.E."/>
        </authorList>
    </citation>
    <scope>NUCLEOTIDE SEQUENCE</scope>
</reference>
<dbReference type="SUPFAM" id="SSF74982">
    <property type="entry name" value="Small protein B (SmpB)"/>
    <property type="match status" value="1"/>
</dbReference>
<dbReference type="Gene3D" id="2.40.280.10">
    <property type="match status" value="1"/>
</dbReference>
<dbReference type="NCBIfam" id="NF003843">
    <property type="entry name" value="PRK05422.1"/>
    <property type="match status" value="1"/>
</dbReference>
<dbReference type="PANTHER" id="PTHR30308">
    <property type="entry name" value="TMRNA-BINDING COMPONENT OF TRANS-TRANSLATION TAGGING COMPLEX"/>
    <property type="match status" value="1"/>
</dbReference>
<dbReference type="EMBL" id="UINC01000233">
    <property type="protein sequence ID" value="SUZ51679.1"/>
    <property type="molecule type" value="Genomic_DNA"/>
</dbReference>
<keyword evidence="1" id="KW-0963">Cytoplasm</keyword>